<dbReference type="OrthoDB" id="5873454at2759"/>
<name>A0A3P7JF60_STRVU</name>
<feature type="region of interest" description="Disordered" evidence="1">
    <location>
        <begin position="535"/>
        <end position="565"/>
    </location>
</feature>
<evidence type="ECO:0000256" key="1">
    <source>
        <dbReference type="SAM" id="MobiDB-lite"/>
    </source>
</evidence>
<dbReference type="EMBL" id="UYYB01094600">
    <property type="protein sequence ID" value="VDM74717.1"/>
    <property type="molecule type" value="Genomic_DNA"/>
</dbReference>
<proteinExistence type="predicted"/>
<evidence type="ECO:0000256" key="2">
    <source>
        <dbReference type="SAM" id="SignalP"/>
    </source>
</evidence>
<protein>
    <submittedName>
        <fullName evidence="3">Uncharacterized protein</fullName>
    </submittedName>
</protein>
<evidence type="ECO:0000313" key="3">
    <source>
        <dbReference type="EMBL" id="VDM74717.1"/>
    </source>
</evidence>
<accession>A0A3P7JF60</accession>
<feature type="region of interest" description="Disordered" evidence="1">
    <location>
        <begin position="141"/>
        <end position="166"/>
    </location>
</feature>
<reference evidence="3 4" key="1">
    <citation type="submission" date="2018-11" db="EMBL/GenBank/DDBJ databases">
        <authorList>
            <consortium name="Pathogen Informatics"/>
        </authorList>
    </citation>
    <scope>NUCLEOTIDE SEQUENCE [LARGE SCALE GENOMIC DNA]</scope>
</reference>
<keyword evidence="2" id="KW-0732">Signal</keyword>
<dbReference type="AlphaFoldDB" id="A0A3P7JF60"/>
<gene>
    <name evidence="3" type="ORF">SVUK_LOCUS9715</name>
</gene>
<evidence type="ECO:0000313" key="4">
    <source>
        <dbReference type="Proteomes" id="UP000270094"/>
    </source>
</evidence>
<feature type="signal peptide" evidence="2">
    <location>
        <begin position="1"/>
        <end position="15"/>
    </location>
</feature>
<sequence>MLQIFLLLFICTVAPLSVVRDFSTTEKAPFSAEAGIFSNEETSQAFPMAPDTDFEEARERTRIGDASIIVDAKPPGFEPQPPGIEETSEMLKNKEDIAKFSTTALKDYPTTAPLVNTEYASVDSAVESFDDKDFPVEQEEASGEHKITTGSSHADVEFSSPNLEGSGQELLNRSVEKVSGEVGQHEVGKRPCDARQSTVVEVAVTEQIVNNETTTTLGYSDTSYGDVTDFETTVDLSTVNYDSTVVPPVTSTEPATDQYSTVVLEATSTIPTTDMLALESTSPSEQELPGSAVLAVSVTQEPSETTAIIADYEAPHATISVSDITPQTTTVLEQNYDGVPLGSSYEMLPQTPGFEQAPVHHSSLDTLTTPADQKHLQDFSETARDVDVGNTILKAPDVKKTSTSRTLAEPKTFNGDNDLNSIVGKTALVGPPAHRAPPRRGAVEGCPEPGLCAKNCFVYINERGCQDCQCLWQALSCDIDDDCPETAQYCDLGKCNCRPGMRQDMGRSGFCELDPEFKGPLPSADLEQIVSRLKREASNDITSTRNDPDSIYPEEIPSATLSRVS</sequence>
<feature type="chain" id="PRO_5018208627" evidence="2">
    <location>
        <begin position="16"/>
        <end position="565"/>
    </location>
</feature>
<dbReference type="Proteomes" id="UP000270094">
    <property type="component" value="Unassembled WGS sequence"/>
</dbReference>
<organism evidence="3 4">
    <name type="scientific">Strongylus vulgaris</name>
    <name type="common">Blood worm</name>
    <dbReference type="NCBI Taxonomy" id="40348"/>
    <lineage>
        <taxon>Eukaryota</taxon>
        <taxon>Metazoa</taxon>
        <taxon>Ecdysozoa</taxon>
        <taxon>Nematoda</taxon>
        <taxon>Chromadorea</taxon>
        <taxon>Rhabditida</taxon>
        <taxon>Rhabditina</taxon>
        <taxon>Rhabditomorpha</taxon>
        <taxon>Strongyloidea</taxon>
        <taxon>Strongylidae</taxon>
        <taxon>Strongylus</taxon>
    </lineage>
</organism>
<keyword evidence="4" id="KW-1185">Reference proteome</keyword>